<dbReference type="KEGG" id="gfs:119639050"/>
<dbReference type="GO" id="GO:0003676">
    <property type="term" value="F:nucleic acid binding"/>
    <property type="evidence" value="ECO:0007669"/>
    <property type="project" value="InterPro"/>
</dbReference>
<evidence type="ECO:0000256" key="3">
    <source>
        <dbReference type="ARBA" id="ARBA00022806"/>
    </source>
</evidence>
<protein>
    <submittedName>
        <fullName evidence="7">ATP-dependent RNA helicase vasa-like</fullName>
    </submittedName>
</protein>
<keyword evidence="1" id="KW-0547">Nucleotide-binding</keyword>
<evidence type="ECO:0000259" key="5">
    <source>
        <dbReference type="PROSITE" id="PS51192"/>
    </source>
</evidence>
<organism evidence="6 7">
    <name type="scientific">Glossina fuscipes</name>
    <dbReference type="NCBI Taxonomy" id="7396"/>
    <lineage>
        <taxon>Eukaryota</taxon>
        <taxon>Metazoa</taxon>
        <taxon>Ecdysozoa</taxon>
        <taxon>Arthropoda</taxon>
        <taxon>Hexapoda</taxon>
        <taxon>Insecta</taxon>
        <taxon>Pterygota</taxon>
        <taxon>Neoptera</taxon>
        <taxon>Endopterygota</taxon>
        <taxon>Diptera</taxon>
        <taxon>Brachycera</taxon>
        <taxon>Muscomorpha</taxon>
        <taxon>Hippoboscoidea</taxon>
        <taxon>Glossinidae</taxon>
        <taxon>Glossina</taxon>
    </lineage>
</organism>
<evidence type="ECO:0000313" key="6">
    <source>
        <dbReference type="Proteomes" id="UP000092443"/>
    </source>
</evidence>
<dbReference type="GO" id="GO:0016787">
    <property type="term" value="F:hydrolase activity"/>
    <property type="evidence" value="ECO:0007669"/>
    <property type="project" value="UniProtKB-KW"/>
</dbReference>
<dbReference type="Pfam" id="PF00270">
    <property type="entry name" value="DEAD"/>
    <property type="match status" value="1"/>
</dbReference>
<dbReference type="GO" id="GO:0003724">
    <property type="term" value="F:RNA helicase activity"/>
    <property type="evidence" value="ECO:0007669"/>
    <property type="project" value="TreeGrafter"/>
</dbReference>
<accession>A0A9C5Z542</accession>
<dbReference type="PANTHER" id="PTHR47959">
    <property type="entry name" value="ATP-DEPENDENT RNA HELICASE RHLE-RELATED"/>
    <property type="match status" value="1"/>
</dbReference>
<dbReference type="InterPro" id="IPR027417">
    <property type="entry name" value="P-loop_NTPase"/>
</dbReference>
<dbReference type="AlphaFoldDB" id="A0A9C5Z542"/>
<dbReference type="PANTHER" id="PTHR47959:SF13">
    <property type="entry name" value="ATP-DEPENDENT RNA HELICASE RHLE"/>
    <property type="match status" value="1"/>
</dbReference>
<dbReference type="InterPro" id="IPR011545">
    <property type="entry name" value="DEAD/DEAH_box_helicase_dom"/>
</dbReference>
<dbReference type="InterPro" id="IPR050079">
    <property type="entry name" value="DEAD_box_RNA_helicase"/>
</dbReference>
<dbReference type="GO" id="GO:0005829">
    <property type="term" value="C:cytosol"/>
    <property type="evidence" value="ECO:0007669"/>
    <property type="project" value="TreeGrafter"/>
</dbReference>
<dbReference type="RefSeq" id="XP_037892148.1">
    <property type="nucleotide sequence ID" value="XM_038036220.1"/>
</dbReference>
<dbReference type="GO" id="GO:0005524">
    <property type="term" value="F:ATP binding"/>
    <property type="evidence" value="ECO:0007669"/>
    <property type="project" value="UniProtKB-KW"/>
</dbReference>
<dbReference type="GeneID" id="119639050"/>
<keyword evidence="6" id="KW-1185">Reference proteome</keyword>
<keyword evidence="4" id="KW-0067">ATP-binding</keyword>
<dbReference type="Proteomes" id="UP000092443">
    <property type="component" value="Unplaced"/>
</dbReference>
<sequence length="117" mass="12797">MACAQTGTGETAAFLIPIINLLLNDNAEASIGTPHALVVSPTREFAIHIFNEPRKFALRSYLNIRIVCGGTSSKYQSENMVKGTCQILISTPGRLMDFVEICFIVPHVGCYRQIIAP</sequence>
<reference evidence="7" key="1">
    <citation type="submission" date="2025-08" db="UniProtKB">
        <authorList>
            <consortium name="RefSeq"/>
        </authorList>
    </citation>
    <scope>IDENTIFICATION</scope>
    <source>
        <tissue evidence="7">Whole body pupa</tissue>
    </source>
</reference>
<keyword evidence="3" id="KW-0347">Helicase</keyword>
<evidence type="ECO:0000256" key="4">
    <source>
        <dbReference type="ARBA" id="ARBA00022840"/>
    </source>
</evidence>
<dbReference type="InterPro" id="IPR014001">
    <property type="entry name" value="Helicase_ATP-bd"/>
</dbReference>
<gene>
    <name evidence="7" type="primary">LOC119639050</name>
</gene>
<dbReference type="Gene3D" id="3.40.50.300">
    <property type="entry name" value="P-loop containing nucleotide triphosphate hydrolases"/>
    <property type="match status" value="1"/>
</dbReference>
<dbReference type="SUPFAM" id="SSF52540">
    <property type="entry name" value="P-loop containing nucleoside triphosphate hydrolases"/>
    <property type="match status" value="1"/>
</dbReference>
<feature type="domain" description="Helicase ATP-binding" evidence="5">
    <location>
        <begin position="1"/>
        <end position="117"/>
    </location>
</feature>
<keyword evidence="2" id="KW-0378">Hydrolase</keyword>
<evidence type="ECO:0000256" key="1">
    <source>
        <dbReference type="ARBA" id="ARBA00022741"/>
    </source>
</evidence>
<proteinExistence type="predicted"/>
<evidence type="ECO:0000313" key="7">
    <source>
        <dbReference type="RefSeq" id="XP_037892148.1"/>
    </source>
</evidence>
<name>A0A9C5Z542_9MUSC</name>
<dbReference type="PROSITE" id="PS51192">
    <property type="entry name" value="HELICASE_ATP_BIND_1"/>
    <property type="match status" value="1"/>
</dbReference>
<evidence type="ECO:0000256" key="2">
    <source>
        <dbReference type="ARBA" id="ARBA00022801"/>
    </source>
</evidence>